<comment type="similarity">
    <text evidence="1 5">Belongs to the peptidase S41A family.</text>
</comment>
<name>A0A3M7TR80_9BACI</name>
<dbReference type="SUPFAM" id="SSF50156">
    <property type="entry name" value="PDZ domain-like"/>
    <property type="match status" value="1"/>
</dbReference>
<evidence type="ECO:0000313" key="9">
    <source>
        <dbReference type="Proteomes" id="UP000278746"/>
    </source>
</evidence>
<dbReference type="FunFam" id="2.30.42.10:FF:000063">
    <property type="entry name" value="Peptidase, S41 family"/>
    <property type="match status" value="1"/>
</dbReference>
<dbReference type="RefSeq" id="WP_122899015.1">
    <property type="nucleotide sequence ID" value="NZ_RHIB01000002.1"/>
</dbReference>
<dbReference type="PANTHER" id="PTHR32060:SF29">
    <property type="entry name" value="CARBOXY-TERMINAL PROCESSING PROTEASE CTPB"/>
    <property type="match status" value="1"/>
</dbReference>
<evidence type="ECO:0000259" key="7">
    <source>
        <dbReference type="PROSITE" id="PS50106"/>
    </source>
</evidence>
<dbReference type="GO" id="GO:0004175">
    <property type="term" value="F:endopeptidase activity"/>
    <property type="evidence" value="ECO:0007669"/>
    <property type="project" value="TreeGrafter"/>
</dbReference>
<proteinExistence type="inferred from homology"/>
<evidence type="ECO:0000256" key="4">
    <source>
        <dbReference type="ARBA" id="ARBA00022825"/>
    </source>
</evidence>
<keyword evidence="4 5" id="KW-0720">Serine protease</keyword>
<feature type="transmembrane region" description="Helical" evidence="6">
    <location>
        <begin position="7"/>
        <end position="27"/>
    </location>
</feature>
<dbReference type="SUPFAM" id="SSF47090">
    <property type="entry name" value="PGBD-like"/>
    <property type="match status" value="1"/>
</dbReference>
<keyword evidence="2 5" id="KW-0645">Protease</keyword>
<reference evidence="8 9" key="1">
    <citation type="submission" date="2018-10" db="EMBL/GenBank/DDBJ databases">
        <title>Bacillus Keqinensis sp. nov., a moderately halophilic bacterium isolated from a saline-alkaline lake.</title>
        <authorList>
            <person name="Wang H."/>
        </authorList>
    </citation>
    <scope>NUCLEOTIDE SEQUENCE [LARGE SCALE GENOMIC DNA]</scope>
    <source>
        <strain evidence="8 9">KQ-3</strain>
    </source>
</reference>
<dbReference type="Gene3D" id="2.30.42.10">
    <property type="match status" value="1"/>
</dbReference>
<evidence type="ECO:0000256" key="1">
    <source>
        <dbReference type="ARBA" id="ARBA00009179"/>
    </source>
</evidence>
<evidence type="ECO:0000313" key="8">
    <source>
        <dbReference type="EMBL" id="RNA67530.1"/>
    </source>
</evidence>
<evidence type="ECO:0000256" key="2">
    <source>
        <dbReference type="ARBA" id="ARBA00022670"/>
    </source>
</evidence>
<dbReference type="Gene3D" id="3.90.226.10">
    <property type="entry name" value="2-enoyl-CoA Hydratase, Chain A, domain 1"/>
    <property type="match status" value="1"/>
</dbReference>
<comment type="caution">
    <text evidence="8">The sequence shown here is derived from an EMBL/GenBank/DDBJ whole genome shotgun (WGS) entry which is preliminary data.</text>
</comment>
<dbReference type="CDD" id="cd07560">
    <property type="entry name" value="Peptidase_S41_CPP"/>
    <property type="match status" value="1"/>
</dbReference>
<feature type="domain" description="PDZ" evidence="7">
    <location>
        <begin position="117"/>
        <end position="193"/>
    </location>
</feature>
<dbReference type="InterPro" id="IPR036034">
    <property type="entry name" value="PDZ_sf"/>
</dbReference>
<keyword evidence="6" id="KW-0812">Transmembrane</keyword>
<dbReference type="Pfam" id="PF13180">
    <property type="entry name" value="PDZ_2"/>
    <property type="match status" value="1"/>
</dbReference>
<dbReference type="CDD" id="cd06782">
    <property type="entry name" value="cpPDZ_CPP-like"/>
    <property type="match status" value="1"/>
</dbReference>
<evidence type="ECO:0000256" key="3">
    <source>
        <dbReference type="ARBA" id="ARBA00022801"/>
    </source>
</evidence>
<dbReference type="InterPro" id="IPR005151">
    <property type="entry name" value="Tail-specific_protease"/>
</dbReference>
<keyword evidence="6" id="KW-0472">Membrane</keyword>
<dbReference type="GO" id="GO:0006508">
    <property type="term" value="P:proteolysis"/>
    <property type="evidence" value="ECO:0007669"/>
    <property type="project" value="UniProtKB-KW"/>
</dbReference>
<dbReference type="Proteomes" id="UP000278746">
    <property type="component" value="Unassembled WGS sequence"/>
</dbReference>
<dbReference type="Gene3D" id="1.10.101.10">
    <property type="entry name" value="PGBD-like superfamily/PGBD"/>
    <property type="match status" value="1"/>
</dbReference>
<dbReference type="Pfam" id="PF03572">
    <property type="entry name" value="Peptidase_S41"/>
    <property type="match status" value="1"/>
</dbReference>
<dbReference type="SUPFAM" id="SSF52096">
    <property type="entry name" value="ClpP/crotonase"/>
    <property type="match status" value="1"/>
</dbReference>
<dbReference type="GO" id="GO:0007165">
    <property type="term" value="P:signal transduction"/>
    <property type="evidence" value="ECO:0007669"/>
    <property type="project" value="TreeGrafter"/>
</dbReference>
<keyword evidence="9" id="KW-1185">Reference proteome</keyword>
<dbReference type="InterPro" id="IPR036365">
    <property type="entry name" value="PGBD-like_sf"/>
</dbReference>
<dbReference type="Pfam" id="PF01471">
    <property type="entry name" value="PG_binding_1"/>
    <property type="match status" value="1"/>
</dbReference>
<dbReference type="SMART" id="SM00245">
    <property type="entry name" value="TSPc"/>
    <property type="match status" value="1"/>
</dbReference>
<evidence type="ECO:0000256" key="6">
    <source>
        <dbReference type="SAM" id="Phobius"/>
    </source>
</evidence>
<dbReference type="InterPro" id="IPR055210">
    <property type="entry name" value="CtpA/B_N"/>
</dbReference>
<accession>A0A3M7TR80</accession>
<dbReference type="InterPro" id="IPR036366">
    <property type="entry name" value="PGBDSf"/>
</dbReference>
<dbReference type="InterPro" id="IPR004447">
    <property type="entry name" value="Peptidase_S41A"/>
</dbReference>
<dbReference type="InterPro" id="IPR001478">
    <property type="entry name" value="PDZ"/>
</dbReference>
<dbReference type="InterPro" id="IPR029045">
    <property type="entry name" value="ClpP/crotonase-like_dom_sf"/>
</dbReference>
<dbReference type="EMBL" id="RHIB01000002">
    <property type="protein sequence ID" value="RNA67530.1"/>
    <property type="molecule type" value="Genomic_DNA"/>
</dbReference>
<dbReference type="AlphaFoldDB" id="A0A3M7TR80"/>
<organism evidence="8 9">
    <name type="scientific">Alteribacter keqinensis</name>
    <dbReference type="NCBI Taxonomy" id="2483800"/>
    <lineage>
        <taxon>Bacteria</taxon>
        <taxon>Bacillati</taxon>
        <taxon>Bacillota</taxon>
        <taxon>Bacilli</taxon>
        <taxon>Bacillales</taxon>
        <taxon>Bacillaceae</taxon>
        <taxon>Alteribacter</taxon>
    </lineage>
</organism>
<dbReference type="Gene3D" id="3.30.750.44">
    <property type="match status" value="1"/>
</dbReference>
<evidence type="ECO:0000256" key="5">
    <source>
        <dbReference type="RuleBase" id="RU004404"/>
    </source>
</evidence>
<dbReference type="GO" id="GO:0030288">
    <property type="term" value="C:outer membrane-bounded periplasmic space"/>
    <property type="evidence" value="ECO:0007669"/>
    <property type="project" value="TreeGrafter"/>
</dbReference>
<dbReference type="Pfam" id="PF22694">
    <property type="entry name" value="CtpB_N-like"/>
    <property type="match status" value="1"/>
</dbReference>
<keyword evidence="6" id="KW-1133">Transmembrane helix</keyword>
<keyword evidence="3 5" id="KW-0378">Hydrolase</keyword>
<dbReference type="PROSITE" id="PS50106">
    <property type="entry name" value="PDZ"/>
    <property type="match status" value="1"/>
</dbReference>
<sequence>MNIDKKFLPLIVSLSVILGAVAMFVVMQVTDGTSAEPVLNDSGDADTELAIDQDDGEENAAEEAVETSGSEISEDKAEKFHKAYSIIMDRYVEAFDEEELLEGAINGMLEVLDDPYSVYMDQETAREFMDSLDSSFEGIGAEVSMTNGKVTIVAPFRDSPAEKAGLRPNDQIVGIDGDSIEGLSLYEAVLQIRGEKGTTVTLTVERPGVSEELNIDVVRDTIPIETVTSELIEEDGAKIGLIEIRSFSESTATDFEEQLHALEKEGIDGLVIDVRGNPGGFLQSVEDIGNLLVPGGEPIVQIENREGERIRHVSNLEEEKEYPIATLINEGSASASEILAAALKEAGGHHVVGETTFGKGTVQQTLQLGDGSELKLTLFRWLTSDGNDINEVGVEPTEEVRQPDFFYVSPVQAEDPLEFDMNSEQVENAQLMLEGLDYDPGRTDGYFSSETEEAVRAFQDDEGLDVTGVIDEDTAWALQDRVVEAVRDRENDLQFKRAIELLIENE</sequence>
<dbReference type="SMART" id="SM00228">
    <property type="entry name" value="PDZ"/>
    <property type="match status" value="1"/>
</dbReference>
<dbReference type="OrthoDB" id="9812068at2"/>
<dbReference type="NCBIfam" id="TIGR00225">
    <property type="entry name" value="prc"/>
    <property type="match status" value="1"/>
</dbReference>
<gene>
    <name evidence="8" type="ORF">EBO34_12430</name>
</gene>
<dbReference type="GO" id="GO:0008236">
    <property type="term" value="F:serine-type peptidase activity"/>
    <property type="evidence" value="ECO:0007669"/>
    <property type="project" value="UniProtKB-KW"/>
</dbReference>
<dbReference type="InterPro" id="IPR002477">
    <property type="entry name" value="Peptidoglycan-bd-like"/>
</dbReference>
<protein>
    <submittedName>
        <fullName evidence="8">PDZ domain-containing protein</fullName>
    </submittedName>
</protein>
<dbReference type="PANTHER" id="PTHR32060">
    <property type="entry name" value="TAIL-SPECIFIC PROTEASE"/>
    <property type="match status" value="1"/>
</dbReference>